<dbReference type="EnsemblPlants" id="PGSC0003DMT400056753">
    <property type="protein sequence ID" value="PGSC0003DMT400056753"/>
    <property type="gene ID" value="PGSC0003DMG400022069"/>
</dbReference>
<dbReference type="Proteomes" id="UP000011115">
    <property type="component" value="Unassembled WGS sequence"/>
</dbReference>
<evidence type="ECO:0000313" key="2">
    <source>
        <dbReference type="Proteomes" id="UP000011115"/>
    </source>
</evidence>
<reference evidence="1" key="2">
    <citation type="submission" date="2015-06" db="UniProtKB">
        <authorList>
            <consortium name="EnsemblPlants"/>
        </authorList>
    </citation>
    <scope>IDENTIFICATION</scope>
    <source>
        <strain evidence="1">DM1-3 516 R44</strain>
    </source>
</reference>
<reference evidence="2" key="1">
    <citation type="journal article" date="2011" name="Nature">
        <title>Genome sequence and analysis of the tuber crop potato.</title>
        <authorList>
            <consortium name="The Potato Genome Sequencing Consortium"/>
        </authorList>
    </citation>
    <scope>NUCLEOTIDE SEQUENCE [LARGE SCALE GENOMIC DNA]</scope>
    <source>
        <strain evidence="2">cv. DM1-3 516 R44</strain>
    </source>
</reference>
<evidence type="ECO:0000313" key="1">
    <source>
        <dbReference type="EnsemblPlants" id="PGSC0003DMT400056753"/>
    </source>
</evidence>
<sequence length="56" mass="6055">MVWLFSGGKGEKEGSGCCVLYAGEYGDGSERCLVVKNSEGKGFLGLFFVGLMELLW</sequence>
<protein>
    <submittedName>
        <fullName evidence="1">Uncharacterized protein</fullName>
    </submittedName>
</protein>
<organism evidence="1 2">
    <name type="scientific">Solanum tuberosum</name>
    <name type="common">Potato</name>
    <dbReference type="NCBI Taxonomy" id="4113"/>
    <lineage>
        <taxon>Eukaryota</taxon>
        <taxon>Viridiplantae</taxon>
        <taxon>Streptophyta</taxon>
        <taxon>Embryophyta</taxon>
        <taxon>Tracheophyta</taxon>
        <taxon>Spermatophyta</taxon>
        <taxon>Magnoliopsida</taxon>
        <taxon>eudicotyledons</taxon>
        <taxon>Gunneridae</taxon>
        <taxon>Pentapetalae</taxon>
        <taxon>asterids</taxon>
        <taxon>lamiids</taxon>
        <taxon>Solanales</taxon>
        <taxon>Solanaceae</taxon>
        <taxon>Solanoideae</taxon>
        <taxon>Solaneae</taxon>
        <taxon>Solanum</taxon>
    </lineage>
</organism>
<dbReference type="InParanoid" id="M1BZV0"/>
<dbReference type="Gramene" id="PGSC0003DMT400056753">
    <property type="protein sequence ID" value="PGSC0003DMT400056753"/>
    <property type="gene ID" value="PGSC0003DMG400022069"/>
</dbReference>
<dbReference type="HOGENOM" id="CLU_3018017_0_0_1"/>
<dbReference type="AlphaFoldDB" id="M1BZV0"/>
<accession>M1BZV0</accession>
<proteinExistence type="predicted"/>
<keyword evidence="2" id="KW-1185">Reference proteome</keyword>
<dbReference type="PaxDb" id="4113-PGSC0003DMT400056753"/>
<name>M1BZV0_SOLTU</name>